<keyword evidence="2" id="KW-1133">Transmembrane helix</keyword>
<keyword evidence="2" id="KW-0472">Membrane</keyword>
<accession>A0A3L7J5N3</accession>
<evidence type="ECO:0000313" key="3">
    <source>
        <dbReference type="EMBL" id="RLQ85665.1"/>
    </source>
</evidence>
<evidence type="ECO:0000256" key="1">
    <source>
        <dbReference type="SAM" id="MobiDB-lite"/>
    </source>
</evidence>
<feature type="region of interest" description="Disordered" evidence="1">
    <location>
        <begin position="1"/>
        <end position="29"/>
    </location>
</feature>
<keyword evidence="4" id="KW-1185">Reference proteome</keyword>
<dbReference type="Proteomes" id="UP000282460">
    <property type="component" value="Unassembled WGS sequence"/>
</dbReference>
<dbReference type="OrthoDB" id="4801970at2"/>
<proteinExistence type="predicted"/>
<dbReference type="RefSeq" id="WP_121658030.1">
    <property type="nucleotide sequence ID" value="NZ_BMEK01000001.1"/>
</dbReference>
<name>A0A3L7J5N3_9MICO</name>
<dbReference type="InterPro" id="IPR025339">
    <property type="entry name" value="DUF4245"/>
</dbReference>
<comment type="caution">
    <text evidence="3">The sequence shown here is derived from an EMBL/GenBank/DDBJ whole genome shotgun (WGS) entry which is preliminary data.</text>
</comment>
<gene>
    <name evidence="3" type="ORF">D9V28_01965</name>
</gene>
<feature type="transmembrane region" description="Helical" evidence="2">
    <location>
        <begin position="41"/>
        <end position="60"/>
    </location>
</feature>
<evidence type="ECO:0000256" key="2">
    <source>
        <dbReference type="SAM" id="Phobius"/>
    </source>
</evidence>
<keyword evidence="2" id="KW-0812">Transmembrane</keyword>
<feature type="compositionally biased region" description="Basic and acidic residues" evidence="1">
    <location>
        <begin position="14"/>
        <end position="29"/>
    </location>
</feature>
<protein>
    <submittedName>
        <fullName evidence="3">DUF4245 domain-containing protein</fullName>
    </submittedName>
</protein>
<organism evidence="3 4">
    <name type="scientific">Mycetocola zhadangensis</name>
    <dbReference type="NCBI Taxonomy" id="1164595"/>
    <lineage>
        <taxon>Bacteria</taxon>
        <taxon>Bacillati</taxon>
        <taxon>Actinomycetota</taxon>
        <taxon>Actinomycetes</taxon>
        <taxon>Micrococcales</taxon>
        <taxon>Microbacteriaceae</taxon>
        <taxon>Mycetocola</taxon>
    </lineage>
</organism>
<dbReference type="AlphaFoldDB" id="A0A3L7J5N3"/>
<evidence type="ECO:0000313" key="4">
    <source>
        <dbReference type="Proteomes" id="UP000282460"/>
    </source>
</evidence>
<sequence length="217" mass="23432">MSRSRPPRVVAELGRPETPEETAARKAENSRKYRGAKTVNNLVYSLLVTVVLVGIIVLAVPRSDESLLENVDYGAVAATAQESYPQPLANPDLPGSWTSNRADVSKIDGVQSWNIGLITPSDQFIGITQGIDANETWTAQQLKKSLASSTVTIDGIEWTVYDNGRDTDGRGNVHYALTTVAGESTFLLFGTASESEFRTVAESISDDVTANLNEGNR</sequence>
<reference evidence="3 4" key="1">
    <citation type="submission" date="2018-10" db="EMBL/GenBank/DDBJ databases">
        <authorList>
            <person name="Li J."/>
        </authorList>
    </citation>
    <scope>NUCLEOTIDE SEQUENCE [LARGE SCALE GENOMIC DNA]</scope>
    <source>
        <strain evidence="3 4">ZD1-4</strain>
    </source>
</reference>
<dbReference type="EMBL" id="RCWJ01000001">
    <property type="protein sequence ID" value="RLQ85665.1"/>
    <property type="molecule type" value="Genomic_DNA"/>
</dbReference>
<dbReference type="Pfam" id="PF14030">
    <property type="entry name" value="DUF4245"/>
    <property type="match status" value="1"/>
</dbReference>